<dbReference type="PANTHER" id="PTHR10668">
    <property type="entry name" value="PHYTOENE DEHYDROGENASE"/>
    <property type="match status" value="1"/>
</dbReference>
<dbReference type="AlphaFoldDB" id="A0A402BZC5"/>
<sequence>MTTAVVVGSGPNGLAAAVHLARHGVDVQVLEAADTIGGGTRSAELTVPGLLHDECSAFHPMGAGSPYLQTLDLERFGLTWKWPDIDCAHPLDTGDAGLLHRSVEDTAAGLGDDGTRWQRMFGGLADGFDDLAADLMRPIANVPRHPIKLASFGPRALLPATVTARWWRTEKARALFGGVAAHAYYRLDRPATSAVGLMIVAAGHRYGWPVAEGGSQSITAALAAMLTDRGGKITTGTRVHSPRDIPPADVVLLDLAPSAAADILGDRLPPRVAKAYRRYRHGPAAFKVDFAVDGGVPWADPACGRAGTVHLGGTFAEIADAERAVATGRMPQRPFVLVGQQYVADPGRSNGSLHPLYAYAHVPHGYTGDATEAVVAQIERFAPGFRDRVVATVSSGPVQLAASNANYVGGDIIGGANTETQVVLRPRIALDPYSTGIPGTYLCSASAPPGAGAHGMCGYNAAQSALRYLRRAGGDVL</sequence>
<dbReference type="PRINTS" id="PR00419">
    <property type="entry name" value="ADXRDTASE"/>
</dbReference>
<organism evidence="1 2">
    <name type="scientific">Rhodococcus wratislaviensis</name>
    <name type="common">Tsukamurella wratislaviensis</name>
    <dbReference type="NCBI Taxonomy" id="44752"/>
    <lineage>
        <taxon>Bacteria</taxon>
        <taxon>Bacillati</taxon>
        <taxon>Actinomycetota</taxon>
        <taxon>Actinomycetes</taxon>
        <taxon>Mycobacteriales</taxon>
        <taxon>Nocardiaceae</taxon>
        <taxon>Rhodococcus</taxon>
    </lineage>
</organism>
<dbReference type="Pfam" id="PF13450">
    <property type="entry name" value="NAD_binding_8"/>
    <property type="match status" value="1"/>
</dbReference>
<dbReference type="Proteomes" id="UP000287519">
    <property type="component" value="Unassembled WGS sequence"/>
</dbReference>
<protein>
    <submittedName>
        <fullName evidence="1">Phytoene dehydrogenase and related proteins</fullName>
    </submittedName>
</protein>
<reference evidence="1 2" key="1">
    <citation type="submission" date="2018-11" db="EMBL/GenBank/DDBJ databases">
        <title>Microbial catabolism of amino acid.</title>
        <authorList>
            <person name="Hibi M."/>
            <person name="Ogawa J."/>
        </authorList>
    </citation>
    <scope>NUCLEOTIDE SEQUENCE [LARGE SCALE GENOMIC DNA]</scope>
    <source>
        <strain evidence="1 2">C31-06</strain>
    </source>
</reference>
<dbReference type="Gene3D" id="3.50.50.60">
    <property type="entry name" value="FAD/NAD(P)-binding domain"/>
    <property type="match status" value="1"/>
</dbReference>
<evidence type="ECO:0000313" key="1">
    <source>
        <dbReference type="EMBL" id="GCE36697.1"/>
    </source>
</evidence>
<dbReference type="SUPFAM" id="SSF51905">
    <property type="entry name" value="FAD/NAD(P)-binding domain"/>
    <property type="match status" value="1"/>
</dbReference>
<dbReference type="RefSeq" id="WP_124389575.1">
    <property type="nucleotide sequence ID" value="NZ_BHYM01000003.1"/>
</dbReference>
<dbReference type="EMBL" id="BHYM01000003">
    <property type="protein sequence ID" value="GCE36697.1"/>
    <property type="molecule type" value="Genomic_DNA"/>
</dbReference>
<dbReference type="PANTHER" id="PTHR10668:SF105">
    <property type="entry name" value="DEHYDROGENASE-RELATED"/>
    <property type="match status" value="1"/>
</dbReference>
<name>A0A402BZC5_RHOWR</name>
<evidence type="ECO:0000313" key="2">
    <source>
        <dbReference type="Proteomes" id="UP000287519"/>
    </source>
</evidence>
<proteinExistence type="predicted"/>
<comment type="caution">
    <text evidence="1">The sequence shown here is derived from an EMBL/GenBank/DDBJ whole genome shotgun (WGS) entry which is preliminary data.</text>
</comment>
<keyword evidence="2" id="KW-1185">Reference proteome</keyword>
<dbReference type="OrthoDB" id="833207at2"/>
<dbReference type="InterPro" id="IPR036188">
    <property type="entry name" value="FAD/NAD-bd_sf"/>
</dbReference>
<accession>A0A402BZC5</accession>
<gene>
    <name evidence="1" type="ORF">Rhow_003301</name>
</gene>